<sequence>MSRTLDRWQERDLLPLSEHSFNIDDPSRELEQLLESHESAITTIEFRMDELCGALECAKMEMKRIAEERENLDDLEDSVRRLRFRPEDETPTLWAGTLQHDFFTRTFAVSPSDEGYDWAAPSASVPIPAEFLTSMTQTSLVEPKRSDKIPSNALEWTLHRIAYEVNIVHGVNACMTYVQSRSALAYTMRRSWLRLANLPDSTVISRHRNRRPRVRFVVLERDKPMSSAVDTELLAYLRFGHDTVTILWKIFIEARHVERHPWGWRSDEDSSGTESGSGEHVPMKE</sequence>
<feature type="region of interest" description="Disordered" evidence="2">
    <location>
        <begin position="263"/>
        <end position="285"/>
    </location>
</feature>
<evidence type="ECO:0000256" key="1">
    <source>
        <dbReference type="SAM" id="Coils"/>
    </source>
</evidence>
<dbReference type="OrthoDB" id="2103397at2759"/>
<keyword evidence="4" id="KW-1185">Reference proteome</keyword>
<proteinExistence type="predicted"/>
<dbReference type="RefSeq" id="XP_020059803.1">
    <property type="nucleotide sequence ID" value="XM_020203182.1"/>
</dbReference>
<gene>
    <name evidence="3" type="ORF">ASPACDRAFT_56871</name>
</gene>
<name>A0A1L9X564_ASPA1</name>
<dbReference type="GeneID" id="30976996"/>
<dbReference type="AlphaFoldDB" id="A0A1L9X564"/>
<accession>A0A1L9X564</accession>
<evidence type="ECO:0000313" key="3">
    <source>
        <dbReference type="EMBL" id="OJK03464.1"/>
    </source>
</evidence>
<organism evidence="3 4">
    <name type="scientific">Aspergillus aculeatus (strain ATCC 16872 / CBS 172.66 / WB 5094)</name>
    <dbReference type="NCBI Taxonomy" id="690307"/>
    <lineage>
        <taxon>Eukaryota</taxon>
        <taxon>Fungi</taxon>
        <taxon>Dikarya</taxon>
        <taxon>Ascomycota</taxon>
        <taxon>Pezizomycotina</taxon>
        <taxon>Eurotiomycetes</taxon>
        <taxon>Eurotiomycetidae</taxon>
        <taxon>Eurotiales</taxon>
        <taxon>Aspergillaceae</taxon>
        <taxon>Aspergillus</taxon>
        <taxon>Aspergillus subgen. Circumdati</taxon>
    </lineage>
</organism>
<dbReference type="VEuPathDB" id="FungiDB:ASPACDRAFT_56871"/>
<reference evidence="4" key="1">
    <citation type="journal article" date="2017" name="Genome Biol.">
        <title>Comparative genomics reveals high biological diversity and specific adaptations in the industrially and medically important fungal genus Aspergillus.</title>
        <authorList>
            <person name="de Vries R.P."/>
            <person name="Riley R."/>
            <person name="Wiebenga A."/>
            <person name="Aguilar-Osorio G."/>
            <person name="Amillis S."/>
            <person name="Uchima C.A."/>
            <person name="Anderluh G."/>
            <person name="Asadollahi M."/>
            <person name="Askin M."/>
            <person name="Barry K."/>
            <person name="Battaglia E."/>
            <person name="Bayram O."/>
            <person name="Benocci T."/>
            <person name="Braus-Stromeyer S.A."/>
            <person name="Caldana C."/>
            <person name="Canovas D."/>
            <person name="Cerqueira G.C."/>
            <person name="Chen F."/>
            <person name="Chen W."/>
            <person name="Choi C."/>
            <person name="Clum A."/>
            <person name="Dos Santos R.A."/>
            <person name="Damasio A.R."/>
            <person name="Diallinas G."/>
            <person name="Emri T."/>
            <person name="Fekete E."/>
            <person name="Flipphi M."/>
            <person name="Freyberg S."/>
            <person name="Gallo A."/>
            <person name="Gournas C."/>
            <person name="Habgood R."/>
            <person name="Hainaut M."/>
            <person name="Harispe M.L."/>
            <person name="Henrissat B."/>
            <person name="Hilden K.S."/>
            <person name="Hope R."/>
            <person name="Hossain A."/>
            <person name="Karabika E."/>
            <person name="Karaffa L."/>
            <person name="Karanyi Z."/>
            <person name="Krasevec N."/>
            <person name="Kuo A."/>
            <person name="Kusch H."/>
            <person name="LaButti K."/>
            <person name="Lagendijk E.L."/>
            <person name="Lapidus A."/>
            <person name="Levasseur A."/>
            <person name="Lindquist E."/>
            <person name="Lipzen A."/>
            <person name="Logrieco A.F."/>
            <person name="MacCabe A."/>
            <person name="Maekelae M.R."/>
            <person name="Malavazi I."/>
            <person name="Melin P."/>
            <person name="Meyer V."/>
            <person name="Mielnichuk N."/>
            <person name="Miskei M."/>
            <person name="Molnar A.P."/>
            <person name="Mule G."/>
            <person name="Ngan C.Y."/>
            <person name="Orejas M."/>
            <person name="Orosz E."/>
            <person name="Ouedraogo J.P."/>
            <person name="Overkamp K.M."/>
            <person name="Park H.-S."/>
            <person name="Perrone G."/>
            <person name="Piumi F."/>
            <person name="Punt P.J."/>
            <person name="Ram A.F."/>
            <person name="Ramon A."/>
            <person name="Rauscher S."/>
            <person name="Record E."/>
            <person name="Riano-Pachon D.M."/>
            <person name="Robert V."/>
            <person name="Roehrig J."/>
            <person name="Ruller R."/>
            <person name="Salamov A."/>
            <person name="Salih N.S."/>
            <person name="Samson R.A."/>
            <person name="Sandor E."/>
            <person name="Sanguinetti M."/>
            <person name="Schuetze T."/>
            <person name="Sepcic K."/>
            <person name="Shelest E."/>
            <person name="Sherlock G."/>
            <person name="Sophianopoulou V."/>
            <person name="Squina F.M."/>
            <person name="Sun H."/>
            <person name="Susca A."/>
            <person name="Todd R.B."/>
            <person name="Tsang A."/>
            <person name="Unkles S.E."/>
            <person name="van de Wiele N."/>
            <person name="van Rossen-Uffink D."/>
            <person name="Oliveira J.V."/>
            <person name="Vesth T.C."/>
            <person name="Visser J."/>
            <person name="Yu J.-H."/>
            <person name="Zhou M."/>
            <person name="Andersen M.R."/>
            <person name="Archer D.B."/>
            <person name="Baker S.E."/>
            <person name="Benoit I."/>
            <person name="Brakhage A.A."/>
            <person name="Braus G.H."/>
            <person name="Fischer R."/>
            <person name="Frisvad J.C."/>
            <person name="Goldman G.H."/>
            <person name="Houbraken J."/>
            <person name="Oakley B."/>
            <person name="Pocsi I."/>
            <person name="Scazzocchio C."/>
            <person name="Seiboth B."/>
            <person name="vanKuyk P.A."/>
            <person name="Wortman J."/>
            <person name="Dyer P.S."/>
            <person name="Grigoriev I.V."/>
        </authorList>
    </citation>
    <scope>NUCLEOTIDE SEQUENCE [LARGE SCALE GENOMIC DNA]</scope>
    <source>
        <strain evidence="4">ATCC 16872 / CBS 172.66 / WB 5094</strain>
    </source>
</reference>
<dbReference type="EMBL" id="KV878971">
    <property type="protein sequence ID" value="OJK03464.1"/>
    <property type="molecule type" value="Genomic_DNA"/>
</dbReference>
<feature type="coiled-coil region" evidence="1">
    <location>
        <begin position="48"/>
        <end position="85"/>
    </location>
</feature>
<evidence type="ECO:0000313" key="4">
    <source>
        <dbReference type="Proteomes" id="UP000184546"/>
    </source>
</evidence>
<evidence type="ECO:0000256" key="2">
    <source>
        <dbReference type="SAM" id="MobiDB-lite"/>
    </source>
</evidence>
<protein>
    <submittedName>
        <fullName evidence="3">Uncharacterized protein</fullName>
    </submittedName>
</protein>
<dbReference type="OMA" id="CARMEIE"/>
<dbReference type="Proteomes" id="UP000184546">
    <property type="component" value="Unassembled WGS sequence"/>
</dbReference>
<keyword evidence="1" id="KW-0175">Coiled coil</keyword>